<organism evidence="1 2">
    <name type="scientific">Luteolibacter rhizosphaerae</name>
    <dbReference type="NCBI Taxonomy" id="2989719"/>
    <lineage>
        <taxon>Bacteria</taxon>
        <taxon>Pseudomonadati</taxon>
        <taxon>Verrucomicrobiota</taxon>
        <taxon>Verrucomicrobiia</taxon>
        <taxon>Verrucomicrobiales</taxon>
        <taxon>Verrucomicrobiaceae</taxon>
        <taxon>Luteolibacter</taxon>
    </lineage>
</organism>
<keyword evidence="2" id="KW-1185">Reference proteome</keyword>
<sequence length="249" mass="27237">MIILFIPGFAASIQPRPRATPLPDPAPEKVTSGSAVLPHIAPYTVNQTNLIYFASVSLAAAMEDARGIEQNEHPLWLIEAINGRALHFGRSHGHPCELVIEALRVIEASVRENPLRSKDKISASWRLADAEFVERALPIVFLLADTAIERSQQPQPGAVGEGSMDVGQEIEFPEGQLALLRDGWLHLKSGPSTYDIELTRIPNAEALLGWIDHLGGKTWVTSQHLHQLVRSVAGSRGWRLHPIPSGTTT</sequence>
<evidence type="ECO:0000313" key="1">
    <source>
        <dbReference type="EMBL" id="MCW1913706.1"/>
    </source>
</evidence>
<proteinExistence type="predicted"/>
<accession>A0ABT3G1J9</accession>
<dbReference type="EMBL" id="JAPDDR010000004">
    <property type="protein sequence ID" value="MCW1913706.1"/>
    <property type="molecule type" value="Genomic_DNA"/>
</dbReference>
<protein>
    <submittedName>
        <fullName evidence="1">Uncharacterized protein</fullName>
    </submittedName>
</protein>
<reference evidence="1" key="1">
    <citation type="submission" date="2022-10" db="EMBL/GenBank/DDBJ databases">
        <title>Luteolibacter sp. GHJ8, whole genome shotgun sequencing project.</title>
        <authorList>
            <person name="Zhao G."/>
            <person name="Shen L."/>
        </authorList>
    </citation>
    <scope>NUCLEOTIDE SEQUENCE</scope>
    <source>
        <strain evidence="1">GHJ8</strain>
    </source>
</reference>
<gene>
    <name evidence="1" type="ORF">OJ996_08980</name>
</gene>
<evidence type="ECO:0000313" key="2">
    <source>
        <dbReference type="Proteomes" id="UP001165653"/>
    </source>
</evidence>
<dbReference type="RefSeq" id="WP_264513208.1">
    <property type="nucleotide sequence ID" value="NZ_JAPDDR010000004.1"/>
</dbReference>
<comment type="caution">
    <text evidence="1">The sequence shown here is derived from an EMBL/GenBank/DDBJ whole genome shotgun (WGS) entry which is preliminary data.</text>
</comment>
<dbReference type="Proteomes" id="UP001165653">
    <property type="component" value="Unassembled WGS sequence"/>
</dbReference>
<name>A0ABT3G1J9_9BACT</name>